<name>A0A9D5B2Y7_PEA</name>
<sequence length="97" mass="10782">MKRKKLDAVITPFSSFSSILAIGGYPGVIVPAGYEKGMPFGIYFGGLKGLEPKLIEIAYSFEQAALPKLDDYYMKCSGQRKQGIQNLHGRYRMSLVE</sequence>
<dbReference type="Proteomes" id="UP001058974">
    <property type="component" value="Chromosome 3"/>
</dbReference>
<dbReference type="EMBL" id="JAMSHJ010000003">
    <property type="protein sequence ID" value="KAI5428240.1"/>
    <property type="molecule type" value="Genomic_DNA"/>
</dbReference>
<dbReference type="Gene3D" id="3.90.1300.10">
    <property type="entry name" value="Amidase signature (AS) domain"/>
    <property type="match status" value="1"/>
</dbReference>
<accession>A0A9D5B2Y7</accession>
<evidence type="ECO:0000313" key="2">
    <source>
        <dbReference type="Proteomes" id="UP001058974"/>
    </source>
</evidence>
<protein>
    <recommendedName>
        <fullName evidence="3">Amidase domain-containing protein</fullName>
    </recommendedName>
</protein>
<dbReference type="PANTHER" id="PTHR42678:SF36">
    <property type="entry name" value="C869.01-LIKE PROTEIN, PUTATIVE-RELATED"/>
    <property type="match status" value="1"/>
</dbReference>
<dbReference type="SUPFAM" id="SSF75304">
    <property type="entry name" value="Amidase signature (AS) enzymes"/>
    <property type="match status" value="1"/>
</dbReference>
<reference evidence="1 2" key="1">
    <citation type="journal article" date="2022" name="Nat. Genet.">
        <title>Improved pea reference genome and pan-genome highlight genomic features and evolutionary characteristics.</title>
        <authorList>
            <person name="Yang T."/>
            <person name="Liu R."/>
            <person name="Luo Y."/>
            <person name="Hu S."/>
            <person name="Wang D."/>
            <person name="Wang C."/>
            <person name="Pandey M.K."/>
            <person name="Ge S."/>
            <person name="Xu Q."/>
            <person name="Li N."/>
            <person name="Li G."/>
            <person name="Huang Y."/>
            <person name="Saxena R.K."/>
            <person name="Ji Y."/>
            <person name="Li M."/>
            <person name="Yan X."/>
            <person name="He Y."/>
            <person name="Liu Y."/>
            <person name="Wang X."/>
            <person name="Xiang C."/>
            <person name="Varshney R.K."/>
            <person name="Ding H."/>
            <person name="Gao S."/>
            <person name="Zong X."/>
        </authorList>
    </citation>
    <scope>NUCLEOTIDE SEQUENCE [LARGE SCALE GENOMIC DNA]</scope>
    <source>
        <strain evidence="1 2">cv. Zhongwan 6</strain>
    </source>
</reference>
<evidence type="ECO:0000313" key="1">
    <source>
        <dbReference type="EMBL" id="KAI5428240.1"/>
    </source>
</evidence>
<keyword evidence="2" id="KW-1185">Reference proteome</keyword>
<organism evidence="1 2">
    <name type="scientific">Pisum sativum</name>
    <name type="common">Garden pea</name>
    <name type="synonym">Lathyrus oleraceus</name>
    <dbReference type="NCBI Taxonomy" id="3888"/>
    <lineage>
        <taxon>Eukaryota</taxon>
        <taxon>Viridiplantae</taxon>
        <taxon>Streptophyta</taxon>
        <taxon>Embryophyta</taxon>
        <taxon>Tracheophyta</taxon>
        <taxon>Spermatophyta</taxon>
        <taxon>Magnoliopsida</taxon>
        <taxon>eudicotyledons</taxon>
        <taxon>Gunneridae</taxon>
        <taxon>Pentapetalae</taxon>
        <taxon>rosids</taxon>
        <taxon>fabids</taxon>
        <taxon>Fabales</taxon>
        <taxon>Fabaceae</taxon>
        <taxon>Papilionoideae</taxon>
        <taxon>50 kb inversion clade</taxon>
        <taxon>NPAAA clade</taxon>
        <taxon>Hologalegina</taxon>
        <taxon>IRL clade</taxon>
        <taxon>Fabeae</taxon>
        <taxon>Lathyrus</taxon>
    </lineage>
</organism>
<dbReference type="InterPro" id="IPR036928">
    <property type="entry name" value="AS_sf"/>
</dbReference>
<comment type="caution">
    <text evidence="1">The sequence shown here is derived from an EMBL/GenBank/DDBJ whole genome shotgun (WGS) entry which is preliminary data.</text>
</comment>
<gene>
    <name evidence="1" type="ORF">KIW84_033298</name>
</gene>
<dbReference type="PANTHER" id="PTHR42678">
    <property type="entry name" value="AMIDASE"/>
    <property type="match status" value="1"/>
</dbReference>
<dbReference type="AlphaFoldDB" id="A0A9D5B2Y7"/>
<proteinExistence type="predicted"/>
<evidence type="ECO:0008006" key="3">
    <source>
        <dbReference type="Google" id="ProtNLM"/>
    </source>
</evidence>
<dbReference type="Gramene" id="Psat03G0329800-T1">
    <property type="protein sequence ID" value="KAI5428240.1"/>
    <property type="gene ID" value="KIW84_033298"/>
</dbReference>